<feature type="chain" id="PRO_5039156334" evidence="6">
    <location>
        <begin position="25"/>
        <end position="360"/>
    </location>
</feature>
<feature type="binding site" evidence="5">
    <location>
        <position position="98"/>
    </location>
    <ligand>
        <name>spermidine</name>
        <dbReference type="ChEBI" id="CHEBI:57834"/>
    </ligand>
</feature>
<dbReference type="GO" id="GO:0042597">
    <property type="term" value="C:periplasmic space"/>
    <property type="evidence" value="ECO:0007669"/>
    <property type="project" value="UniProtKB-SubCell"/>
</dbReference>
<dbReference type="PANTHER" id="PTHR30222:SF17">
    <property type="entry name" value="SPERMIDINE_PUTRESCINE-BINDING PERIPLASMIC PROTEIN"/>
    <property type="match status" value="1"/>
</dbReference>
<dbReference type="STRING" id="642492.Clole_2932"/>
<dbReference type="PRINTS" id="PR00909">
    <property type="entry name" value="SPERMDNBNDNG"/>
</dbReference>
<dbReference type="Gene3D" id="3.40.190.10">
    <property type="entry name" value="Periplasmic binding protein-like II"/>
    <property type="match status" value="2"/>
</dbReference>
<proteinExistence type="predicted"/>
<dbReference type="CDD" id="cd13663">
    <property type="entry name" value="PBP2_PotD_PotF_like_2"/>
    <property type="match status" value="1"/>
</dbReference>
<evidence type="ECO:0000256" key="1">
    <source>
        <dbReference type="ARBA" id="ARBA00004418"/>
    </source>
</evidence>
<dbReference type="GO" id="GO:0019808">
    <property type="term" value="F:polyamine binding"/>
    <property type="evidence" value="ECO:0007669"/>
    <property type="project" value="InterPro"/>
</dbReference>
<evidence type="ECO:0000256" key="3">
    <source>
        <dbReference type="ARBA" id="ARBA00022729"/>
    </source>
</evidence>
<sequence length="360" mass="40523">MRIQKILALISTLGLLGASLTGCTADHIAAEENTPVKTEGRQLIVYNVGDYIAPELNAEFTAETGIKVIYSEYANNEEMYATVAPGNIQYDILVPSDYMIDKMINEGRLEEIDMSKIPNYDKIDSEFKNLDFDPENKYSVPYMWGTVGILYNTKMVDDPVDSWDVLWNEKYKDQIFMYDSERDSIMVALKKLGYSMNTRNPQELAEAKELLIEQFPLVLAYVGDEGKGKMVNGEAAMMIAWAGDAMLAMDENPDLAYAIPKEGSNYFVDSFVIPKGASNKEEAYEYINFLCRPDIAARNAEYIGYSTPISEAKALLPEEIQESEIAYPDASVLGNLEMFNDPSDVIELYTTIWLEVKLSQ</sequence>
<dbReference type="RefSeq" id="WP_013657909.1">
    <property type="nucleotide sequence ID" value="NC_015275.1"/>
</dbReference>
<organism evidence="7 8">
    <name type="scientific">Cellulosilyticum lentocellum (strain ATCC 49066 / DSM 5427 / NCIMB 11756 / RHM5)</name>
    <name type="common">Clostridium lentocellum</name>
    <dbReference type="NCBI Taxonomy" id="642492"/>
    <lineage>
        <taxon>Bacteria</taxon>
        <taxon>Bacillati</taxon>
        <taxon>Bacillota</taxon>
        <taxon>Clostridia</taxon>
        <taxon>Lachnospirales</taxon>
        <taxon>Cellulosilyticaceae</taxon>
        <taxon>Cellulosilyticum</taxon>
    </lineage>
</organism>
<accession>F2JLV3</accession>
<keyword evidence="2" id="KW-0813">Transport</keyword>
<dbReference type="PANTHER" id="PTHR30222">
    <property type="entry name" value="SPERMIDINE/PUTRESCINE-BINDING PERIPLASMIC PROTEIN"/>
    <property type="match status" value="1"/>
</dbReference>
<reference evidence="7 8" key="1">
    <citation type="journal article" date="2011" name="J. Bacteriol.">
        <title>Complete genome sequence of the cellulose-degrading bacterium Cellulosilyticum lentocellum.</title>
        <authorList>
            <consortium name="US DOE Joint Genome Institute"/>
            <person name="Miller D.A."/>
            <person name="Suen G."/>
            <person name="Bruce D."/>
            <person name="Copeland A."/>
            <person name="Cheng J.F."/>
            <person name="Detter C."/>
            <person name="Goodwin L.A."/>
            <person name="Han C.S."/>
            <person name="Hauser L.J."/>
            <person name="Land M.L."/>
            <person name="Lapidus A."/>
            <person name="Lucas S."/>
            <person name="Meincke L."/>
            <person name="Pitluck S."/>
            <person name="Tapia R."/>
            <person name="Teshima H."/>
            <person name="Woyke T."/>
            <person name="Fox B.G."/>
            <person name="Angert E.R."/>
            <person name="Currie C.R."/>
        </authorList>
    </citation>
    <scope>NUCLEOTIDE SEQUENCE [LARGE SCALE GENOMIC DNA]</scope>
    <source>
        <strain evidence="8">ATCC 49066 / DSM 5427 / NCIMB 11756 / RHM5</strain>
    </source>
</reference>
<dbReference type="PIRSF" id="PIRSF019574">
    <property type="entry name" value="Periplasmic_polyamine_BP"/>
    <property type="match status" value="1"/>
</dbReference>
<dbReference type="EMBL" id="CP002582">
    <property type="protein sequence ID" value="ADZ84629.1"/>
    <property type="molecule type" value="Genomic_DNA"/>
</dbReference>
<keyword evidence="3 6" id="KW-0732">Signal</keyword>
<evidence type="ECO:0000256" key="4">
    <source>
        <dbReference type="ARBA" id="ARBA00022764"/>
    </source>
</evidence>
<dbReference type="SUPFAM" id="SSF53850">
    <property type="entry name" value="Periplasmic binding protein-like II"/>
    <property type="match status" value="1"/>
</dbReference>
<comment type="subcellular location">
    <subcellularLocation>
        <location evidence="1">Periplasm</location>
    </subcellularLocation>
</comment>
<dbReference type="InterPro" id="IPR001188">
    <property type="entry name" value="Sperm_putr-bd"/>
</dbReference>
<dbReference type="HOGENOM" id="CLU_026974_1_3_9"/>
<gene>
    <name evidence="7" type="ordered locus">Clole_2932</name>
</gene>
<name>F2JLV3_CELLD</name>
<protein>
    <submittedName>
        <fullName evidence="7">Extracellular solute-binding protein family 1</fullName>
    </submittedName>
</protein>
<dbReference type="PROSITE" id="PS51257">
    <property type="entry name" value="PROKAR_LIPOPROTEIN"/>
    <property type="match status" value="1"/>
</dbReference>
<dbReference type="Proteomes" id="UP000008467">
    <property type="component" value="Chromosome"/>
</dbReference>
<dbReference type="Pfam" id="PF13416">
    <property type="entry name" value="SBP_bac_8"/>
    <property type="match status" value="1"/>
</dbReference>
<evidence type="ECO:0000256" key="6">
    <source>
        <dbReference type="SAM" id="SignalP"/>
    </source>
</evidence>
<evidence type="ECO:0000313" key="8">
    <source>
        <dbReference type="Proteomes" id="UP000008467"/>
    </source>
</evidence>
<keyword evidence="4" id="KW-0574">Periplasm</keyword>
<dbReference type="eggNOG" id="COG0687">
    <property type="taxonomic scope" value="Bacteria"/>
</dbReference>
<feature type="signal peptide" evidence="6">
    <location>
        <begin position="1"/>
        <end position="24"/>
    </location>
</feature>
<dbReference type="GO" id="GO:0015846">
    <property type="term" value="P:polyamine transport"/>
    <property type="evidence" value="ECO:0007669"/>
    <property type="project" value="InterPro"/>
</dbReference>
<dbReference type="AlphaFoldDB" id="F2JLV3"/>
<dbReference type="KEGG" id="cle:Clole_2932"/>
<keyword evidence="8" id="KW-1185">Reference proteome</keyword>
<dbReference type="InterPro" id="IPR006059">
    <property type="entry name" value="SBP"/>
</dbReference>
<evidence type="ECO:0000256" key="5">
    <source>
        <dbReference type="PIRSR" id="PIRSR019574-1"/>
    </source>
</evidence>
<evidence type="ECO:0000256" key="2">
    <source>
        <dbReference type="ARBA" id="ARBA00022448"/>
    </source>
</evidence>
<evidence type="ECO:0000313" key="7">
    <source>
        <dbReference type="EMBL" id="ADZ84629.1"/>
    </source>
</evidence>